<gene>
    <name evidence="1" type="ORF">JR347_16835</name>
</gene>
<accession>A0A974WJD4</accession>
<sequence length="159" mass="18508">MKYFYYLVVIFLFLFSCNYSDKLETNVIQLSGKWDGKLIYTYQINNPADSLASLTEYLASSELVEEIEIDSMVFNFYGDTLKINSQGKTVYYHYELDSLEKSELILTKNGEMTLINILKFTGDTLIMNQDGIRISEEDDFKRFAGSYFILTKNKVHNMI</sequence>
<dbReference type="EMBL" id="CP070608">
    <property type="protein sequence ID" value="QSE97235.1"/>
    <property type="molecule type" value="Genomic_DNA"/>
</dbReference>
<dbReference type="Proteomes" id="UP000662783">
    <property type="component" value="Chromosome"/>
</dbReference>
<evidence type="ECO:0000313" key="1">
    <source>
        <dbReference type="EMBL" id="QSE97235.1"/>
    </source>
</evidence>
<dbReference type="KEGG" id="fuv:JR347_16835"/>
<evidence type="ECO:0000313" key="2">
    <source>
        <dbReference type="Proteomes" id="UP000662783"/>
    </source>
</evidence>
<protein>
    <submittedName>
        <fullName evidence="1">Uncharacterized protein</fullName>
    </submittedName>
</protein>
<dbReference type="PROSITE" id="PS51257">
    <property type="entry name" value="PROKAR_LIPOPROTEIN"/>
    <property type="match status" value="1"/>
</dbReference>
<name>A0A974WJD4_9BACT</name>
<dbReference type="RefSeq" id="WP_205721747.1">
    <property type="nucleotide sequence ID" value="NZ_CP070608.1"/>
</dbReference>
<organism evidence="1 2">
    <name type="scientific">Fulvivirga lutea</name>
    <dbReference type="NCBI Taxonomy" id="2810512"/>
    <lineage>
        <taxon>Bacteria</taxon>
        <taxon>Pseudomonadati</taxon>
        <taxon>Bacteroidota</taxon>
        <taxon>Cytophagia</taxon>
        <taxon>Cytophagales</taxon>
        <taxon>Fulvivirgaceae</taxon>
        <taxon>Fulvivirga</taxon>
    </lineage>
</organism>
<dbReference type="AlphaFoldDB" id="A0A974WJD4"/>
<keyword evidence="2" id="KW-1185">Reference proteome</keyword>
<reference evidence="1" key="1">
    <citation type="submission" date="2021-02" db="EMBL/GenBank/DDBJ databases">
        <title>Fulvivirga sp. S481 isolated from sea water.</title>
        <authorList>
            <person name="Bae S.S."/>
            <person name="Baek K."/>
        </authorList>
    </citation>
    <scope>NUCLEOTIDE SEQUENCE</scope>
    <source>
        <strain evidence="1">S481</strain>
    </source>
</reference>
<proteinExistence type="predicted"/>